<dbReference type="EMBL" id="VKGK01000050">
    <property type="protein sequence ID" value="TRY11152.1"/>
    <property type="molecule type" value="Genomic_DNA"/>
</dbReference>
<dbReference type="PIRSF" id="PIRSF005902">
    <property type="entry name" value="DNase_TatD"/>
    <property type="match status" value="1"/>
</dbReference>
<dbReference type="InterPro" id="IPR001130">
    <property type="entry name" value="TatD-like"/>
</dbReference>
<feature type="binding site" evidence="4">
    <location>
        <position position="17"/>
    </location>
    <ligand>
        <name>a divalent metal cation</name>
        <dbReference type="ChEBI" id="CHEBI:60240"/>
        <label>1</label>
    </ligand>
</feature>
<dbReference type="GO" id="GO:0046872">
    <property type="term" value="F:metal ion binding"/>
    <property type="evidence" value="ECO:0007669"/>
    <property type="project" value="UniProtKB-KW"/>
</dbReference>
<feature type="binding site" evidence="4">
    <location>
        <position position="106"/>
    </location>
    <ligand>
        <name>a divalent metal cation</name>
        <dbReference type="ChEBI" id="CHEBI:60240"/>
        <label>1</label>
    </ligand>
</feature>
<dbReference type="GO" id="GO:0016788">
    <property type="term" value="F:hydrolase activity, acting on ester bonds"/>
    <property type="evidence" value="ECO:0007669"/>
    <property type="project" value="InterPro"/>
</dbReference>
<evidence type="ECO:0000313" key="5">
    <source>
        <dbReference type="EMBL" id="TRY11152.1"/>
    </source>
</evidence>
<evidence type="ECO:0000256" key="4">
    <source>
        <dbReference type="PIRSR" id="PIRSR005902-1"/>
    </source>
</evidence>
<dbReference type="GO" id="GO:0005829">
    <property type="term" value="C:cytosol"/>
    <property type="evidence" value="ECO:0007669"/>
    <property type="project" value="TreeGrafter"/>
</dbReference>
<feature type="binding site" evidence="4">
    <location>
        <position position="141"/>
    </location>
    <ligand>
        <name>a divalent metal cation</name>
        <dbReference type="ChEBI" id="CHEBI:60240"/>
        <label>2</label>
    </ligand>
</feature>
<evidence type="ECO:0000313" key="6">
    <source>
        <dbReference type="Proteomes" id="UP000318126"/>
    </source>
</evidence>
<feature type="binding site" evidence="4">
    <location>
        <position position="215"/>
    </location>
    <ligand>
        <name>a divalent metal cation</name>
        <dbReference type="ChEBI" id="CHEBI:60240"/>
        <label>1</label>
    </ligand>
</feature>
<dbReference type="InterPro" id="IPR018228">
    <property type="entry name" value="DNase_TatD-rel_CS"/>
</dbReference>
<organism evidence="5 6">
    <name type="scientific">Shewanella hanedai</name>
    <name type="common">Alteromonas hanedai</name>
    <dbReference type="NCBI Taxonomy" id="25"/>
    <lineage>
        <taxon>Bacteria</taxon>
        <taxon>Pseudomonadati</taxon>
        <taxon>Pseudomonadota</taxon>
        <taxon>Gammaproteobacteria</taxon>
        <taxon>Alteromonadales</taxon>
        <taxon>Shewanellaceae</taxon>
        <taxon>Shewanella</taxon>
    </lineage>
</organism>
<feature type="binding site" evidence="4">
    <location>
        <position position="165"/>
    </location>
    <ligand>
        <name>a divalent metal cation</name>
        <dbReference type="ChEBI" id="CHEBI:60240"/>
        <label>2</label>
    </ligand>
</feature>
<dbReference type="PROSITE" id="PS01137">
    <property type="entry name" value="TATD_1"/>
    <property type="match status" value="1"/>
</dbReference>
<protein>
    <submittedName>
        <fullName evidence="5">TatD family deoxyribonuclease</fullName>
    </submittedName>
</protein>
<keyword evidence="6" id="KW-1185">Reference proteome</keyword>
<dbReference type="RefSeq" id="WP_144042739.1">
    <property type="nucleotide sequence ID" value="NZ_BMPL01000056.1"/>
</dbReference>
<dbReference type="PANTHER" id="PTHR46124">
    <property type="entry name" value="D-AMINOACYL-TRNA DEACYLASE"/>
    <property type="match status" value="1"/>
</dbReference>
<evidence type="ECO:0000256" key="2">
    <source>
        <dbReference type="ARBA" id="ARBA00022723"/>
    </source>
</evidence>
<gene>
    <name evidence="5" type="ORF">FN961_24350</name>
</gene>
<keyword evidence="3" id="KW-0378">Hydrolase</keyword>
<dbReference type="Pfam" id="PF01026">
    <property type="entry name" value="TatD_DNase"/>
    <property type="match status" value="1"/>
</dbReference>
<dbReference type="PANTHER" id="PTHR46124:SF3">
    <property type="entry name" value="HYDROLASE"/>
    <property type="match status" value="1"/>
</dbReference>
<accession>A0A553JFC5</accession>
<dbReference type="SUPFAM" id="SSF51556">
    <property type="entry name" value="Metallo-dependent hydrolases"/>
    <property type="match status" value="1"/>
</dbReference>
<reference evidence="6" key="1">
    <citation type="submission" date="2019-07" db="EMBL/GenBank/DDBJ databases">
        <title>Shewanella sp. YLB-08 draft genomic sequence.</title>
        <authorList>
            <person name="Yu L."/>
        </authorList>
    </citation>
    <scope>NUCLEOTIDE SEQUENCE [LARGE SCALE GENOMIC DNA]</scope>
    <source>
        <strain evidence="6">JCM 20706</strain>
    </source>
</reference>
<dbReference type="Gene3D" id="3.20.20.140">
    <property type="entry name" value="Metal-dependent hydrolases"/>
    <property type="match status" value="1"/>
</dbReference>
<dbReference type="InterPro" id="IPR032466">
    <property type="entry name" value="Metal_Hydrolase"/>
</dbReference>
<proteinExistence type="inferred from homology"/>
<evidence type="ECO:0000256" key="3">
    <source>
        <dbReference type="ARBA" id="ARBA00022801"/>
    </source>
</evidence>
<dbReference type="FunFam" id="3.20.20.140:FF:000005">
    <property type="entry name" value="TatD family hydrolase"/>
    <property type="match status" value="1"/>
</dbReference>
<keyword evidence="2 4" id="KW-0479">Metal-binding</keyword>
<dbReference type="CDD" id="cd01310">
    <property type="entry name" value="TatD_DNAse"/>
    <property type="match status" value="1"/>
</dbReference>
<dbReference type="AlphaFoldDB" id="A0A553JFC5"/>
<dbReference type="OrthoDB" id="9810005at2"/>
<feature type="binding site" evidence="4">
    <location>
        <position position="19"/>
    </location>
    <ligand>
        <name>a divalent metal cation</name>
        <dbReference type="ChEBI" id="CHEBI:60240"/>
        <label>1</label>
    </ligand>
</feature>
<comment type="similarity">
    <text evidence="1">Belongs to the metallo-dependent hydrolases superfamily. TatD-type hydrolase family.</text>
</comment>
<evidence type="ECO:0000256" key="1">
    <source>
        <dbReference type="ARBA" id="ARBA00009275"/>
    </source>
</evidence>
<sequence length="266" mass="30083">MSEITKPNYLPKIIDSHAHLDFPEFDVDRDVLFQSMKKVGIQTVIIPGVSPEHWDKQHQIATQYSCPYALGIHPWFSDKQFPNALSELDKRINDSVHDPRFVAIGECGLDKLHKSDWEVQILVLEHQLMLAESLNLPVILHVVKAHNEIMPLLKRYKLARGGVIHGFYGSIELATEYVKLGYKLGIGGLILNSDARKLKDCITKIPTNSIIIETDSPAMSPKSSLVKRNTPLILPLIIDEIAKLQKKSSVLITERMFDNAMQLFDL</sequence>
<dbReference type="Proteomes" id="UP000318126">
    <property type="component" value="Unassembled WGS sequence"/>
</dbReference>
<name>A0A553JFC5_SHEHA</name>
<comment type="caution">
    <text evidence="5">The sequence shown here is derived from an EMBL/GenBank/DDBJ whole genome shotgun (WGS) entry which is preliminary data.</text>
</comment>